<dbReference type="Pfam" id="PF00505">
    <property type="entry name" value="HMG_box"/>
    <property type="match status" value="1"/>
</dbReference>
<evidence type="ECO:0000256" key="8">
    <source>
        <dbReference type="ARBA" id="ARBA00023242"/>
    </source>
</evidence>
<dbReference type="PROSITE" id="PS50118">
    <property type="entry name" value="HMG_BOX_2"/>
    <property type="match status" value="1"/>
</dbReference>
<evidence type="ECO:0000313" key="15">
    <source>
        <dbReference type="EMBL" id="UMM42284.1"/>
    </source>
</evidence>
<dbReference type="Gene3D" id="1.10.30.10">
    <property type="entry name" value="High mobility group box domain"/>
    <property type="match status" value="1"/>
</dbReference>
<proteinExistence type="inferred from homology"/>
<dbReference type="InterPro" id="IPR009071">
    <property type="entry name" value="HMG_box_dom"/>
</dbReference>
<dbReference type="GO" id="GO:0016055">
    <property type="term" value="P:Wnt signaling pathway"/>
    <property type="evidence" value="ECO:0007669"/>
    <property type="project" value="UniProtKB-KW"/>
</dbReference>
<evidence type="ECO:0000256" key="11">
    <source>
        <dbReference type="ARBA" id="ARBA00080285"/>
    </source>
</evidence>
<dbReference type="SMART" id="SM00398">
    <property type="entry name" value="HMG"/>
    <property type="match status" value="1"/>
</dbReference>
<keyword evidence="6" id="KW-0010">Activator</keyword>
<evidence type="ECO:0000313" key="16">
    <source>
        <dbReference type="Proteomes" id="UP000829354"/>
    </source>
</evidence>
<dbReference type="InterPro" id="IPR024940">
    <property type="entry name" value="TCF/LEF"/>
</dbReference>
<evidence type="ECO:0000259" key="14">
    <source>
        <dbReference type="PROSITE" id="PS50118"/>
    </source>
</evidence>
<dbReference type="SUPFAM" id="SSF47095">
    <property type="entry name" value="HMG-box"/>
    <property type="match status" value="1"/>
</dbReference>
<dbReference type="PANTHER" id="PTHR10373">
    <property type="entry name" value="TRANSCRIPTION FACTOR 7 FAMILY MEMBER"/>
    <property type="match status" value="1"/>
</dbReference>
<evidence type="ECO:0000256" key="4">
    <source>
        <dbReference type="ARBA" id="ARBA00023015"/>
    </source>
</evidence>
<feature type="DNA-binding region" description="HMG box" evidence="12">
    <location>
        <begin position="208"/>
        <end position="278"/>
    </location>
</feature>
<accession>A0AAE9FIQ6</accession>
<dbReference type="AlphaFoldDB" id="A0AAE9FIQ6"/>
<evidence type="ECO:0000256" key="9">
    <source>
        <dbReference type="ARBA" id="ARBA00053480"/>
    </source>
</evidence>
<evidence type="ECO:0000256" key="10">
    <source>
        <dbReference type="ARBA" id="ARBA00061799"/>
    </source>
</evidence>
<keyword evidence="16" id="KW-1185">Reference proteome</keyword>
<feature type="region of interest" description="Disordered" evidence="13">
    <location>
        <begin position="341"/>
        <end position="398"/>
    </location>
</feature>
<dbReference type="GO" id="GO:0003677">
    <property type="term" value="F:DNA binding"/>
    <property type="evidence" value="ECO:0007669"/>
    <property type="project" value="UniProtKB-UniRule"/>
</dbReference>
<evidence type="ECO:0000256" key="5">
    <source>
        <dbReference type="ARBA" id="ARBA00023125"/>
    </source>
</evidence>
<protein>
    <recommendedName>
        <fullName evidence="11">dTCF</fullName>
    </recommendedName>
</protein>
<dbReference type="EMBL" id="CP092625">
    <property type="protein sequence ID" value="UMM42284.1"/>
    <property type="molecule type" value="Genomic_DNA"/>
</dbReference>
<evidence type="ECO:0000256" key="7">
    <source>
        <dbReference type="ARBA" id="ARBA00023163"/>
    </source>
</evidence>
<comment type="subcellular location">
    <subcellularLocation>
        <location evidence="1">Nucleus</location>
    </subcellularLocation>
</comment>
<dbReference type="SMART" id="SM01366">
    <property type="entry name" value="c-clamp"/>
    <property type="match status" value="1"/>
</dbReference>
<dbReference type="GO" id="GO:0072091">
    <property type="term" value="P:regulation of stem cell proliferation"/>
    <property type="evidence" value="ECO:0007669"/>
    <property type="project" value="UniProtKB-ARBA"/>
</dbReference>
<feature type="compositionally biased region" description="Low complexity" evidence="13">
    <location>
        <begin position="352"/>
        <end position="364"/>
    </location>
</feature>
<name>A0AAE9FIQ6_CAEBR</name>
<comment type="subunit">
    <text evidence="10">Binds to the beta-catenin homolog arm or to gro.</text>
</comment>
<dbReference type="InterPro" id="IPR036910">
    <property type="entry name" value="HMG_box_dom_sf"/>
</dbReference>
<comment type="function">
    <text evidence="9">Segment polarity protein. Functions together with arm to transduce the Wingless (Wg) signal in embryos and in developing adult tissues. Acts as a transcriptional activator, but in the absence of arm, it binds to gro and acts as a transcriptional repressor of wg-responsive genes.</text>
</comment>
<evidence type="ECO:0000256" key="12">
    <source>
        <dbReference type="PROSITE-ProRule" id="PRU00267"/>
    </source>
</evidence>
<evidence type="ECO:0000256" key="6">
    <source>
        <dbReference type="ARBA" id="ARBA00023159"/>
    </source>
</evidence>
<sequence length="398" mass="45264">MDSKQSLSAHGVGFPQISYPQPQMLPTVPLYLLPGVLPMTQVNPFYNFSGMDPMMTPPFLPVPSIFNMQTNLINVMSMQAMTPLPQPNALSLTGLPTIIPTVPLPEAIRKKSSYQIYTIPSAGQQTLGNGKNRTAKNIKKPLNAFMLFNKENRNTSLEENEYDQMPILTPMVPTLEAMKTESANQIDTIPSTVQRVSLNRRQKKENYIKKPLNAFMLFIKENRKTVLEENGYDQIPAGEINKELGRRWRETSHEERQKYFELARIEKQLHKDKYPEWSAKDNYPKNPKKANKRIHDPTQHLAEMCRARFGIENKAKWCKYCLQKKKCILSRDLSEITQSYEEEITSETSRGSTETPSSSATTPTDLALNQASSTPQSREESLQTSLSTNSEAEEEEKA</sequence>
<organism evidence="15 16">
    <name type="scientific">Caenorhabditis briggsae</name>
    <dbReference type="NCBI Taxonomy" id="6238"/>
    <lineage>
        <taxon>Eukaryota</taxon>
        <taxon>Metazoa</taxon>
        <taxon>Ecdysozoa</taxon>
        <taxon>Nematoda</taxon>
        <taxon>Chromadorea</taxon>
        <taxon>Rhabditida</taxon>
        <taxon>Rhabditina</taxon>
        <taxon>Rhabditomorpha</taxon>
        <taxon>Rhabditoidea</taxon>
        <taxon>Rhabditidae</taxon>
        <taxon>Peloderinae</taxon>
        <taxon>Caenorhabditis</taxon>
    </lineage>
</organism>
<evidence type="ECO:0000256" key="3">
    <source>
        <dbReference type="ARBA" id="ARBA00022687"/>
    </source>
</evidence>
<feature type="compositionally biased region" description="Polar residues" evidence="13">
    <location>
        <begin position="367"/>
        <end position="390"/>
    </location>
</feature>
<keyword evidence="5 12" id="KW-0238">DNA-binding</keyword>
<dbReference type="GO" id="GO:0007435">
    <property type="term" value="P:salivary gland morphogenesis"/>
    <property type="evidence" value="ECO:0007669"/>
    <property type="project" value="UniProtKB-ARBA"/>
</dbReference>
<dbReference type="FunFam" id="1.10.30.10:FF:000001">
    <property type="entry name" value="transcription factor 7 isoform X2"/>
    <property type="match status" value="1"/>
</dbReference>
<evidence type="ECO:0000256" key="13">
    <source>
        <dbReference type="SAM" id="MobiDB-lite"/>
    </source>
</evidence>
<evidence type="ECO:0000256" key="2">
    <source>
        <dbReference type="ARBA" id="ARBA00006569"/>
    </source>
</evidence>
<reference evidence="15 16" key="1">
    <citation type="submission" date="2022-04" db="EMBL/GenBank/DDBJ databases">
        <title>Chromosome-level reference genomes for two strains of Caenorhabditis briggsae: an improved platform for comparative genomics.</title>
        <authorList>
            <person name="Stevens L."/>
            <person name="Andersen E."/>
        </authorList>
    </citation>
    <scope>NUCLEOTIDE SEQUENCE [LARGE SCALE GENOMIC DNA]</scope>
    <source>
        <strain evidence="15">VX34</strain>
        <tissue evidence="15">Whole-organism</tissue>
    </source>
</reference>
<evidence type="ECO:0000256" key="1">
    <source>
        <dbReference type="ARBA" id="ARBA00004123"/>
    </source>
</evidence>
<keyword evidence="4" id="KW-0805">Transcription regulation</keyword>
<keyword evidence="8 12" id="KW-0539">Nucleus</keyword>
<dbReference type="GO" id="GO:0007500">
    <property type="term" value="P:mesodermal cell fate determination"/>
    <property type="evidence" value="ECO:0007669"/>
    <property type="project" value="UniProtKB-ARBA"/>
</dbReference>
<comment type="similarity">
    <text evidence="2">Belongs to the TCF/LEF family.</text>
</comment>
<feature type="domain" description="HMG box" evidence="14">
    <location>
        <begin position="208"/>
        <end position="278"/>
    </location>
</feature>
<keyword evidence="7" id="KW-0804">Transcription</keyword>
<dbReference type="GO" id="GO:0005634">
    <property type="term" value="C:nucleus"/>
    <property type="evidence" value="ECO:0007669"/>
    <property type="project" value="UniProtKB-SubCell"/>
</dbReference>
<gene>
    <name evidence="15" type="ORF">L5515_018171</name>
</gene>
<dbReference type="Proteomes" id="UP000829354">
    <property type="component" value="Chromosome X"/>
</dbReference>
<dbReference type="GO" id="GO:0001222">
    <property type="term" value="F:transcription corepressor binding"/>
    <property type="evidence" value="ECO:0007669"/>
    <property type="project" value="UniProtKB-ARBA"/>
</dbReference>
<dbReference type="PANTHER" id="PTHR10373:SF38">
    <property type="entry name" value="PROTEIN PANGOLIN, ISOFORM J"/>
    <property type="match status" value="1"/>
</dbReference>
<keyword evidence="3" id="KW-0879">Wnt signaling pathway</keyword>